<proteinExistence type="predicted"/>
<dbReference type="OrthoDB" id="9779941at2"/>
<dbReference type="EMBL" id="UGGQ01000006">
    <property type="protein sequence ID" value="STO15818.1"/>
    <property type="molecule type" value="Genomic_DNA"/>
</dbReference>
<comment type="caution">
    <text evidence="4">The sequence shown here is derived from an EMBL/GenBank/DDBJ whole genome shotgun (WGS) entry which is preliminary data.</text>
</comment>
<sequence length="248" mass="28066">MKNYEIPAQSGAQVDVDIQVTNGTWSFEHGVADSFVSHVRKSVPLYDHGHRMAAEIASCFTLPGGFAYELGCSTGELITKLANYNSRTKSVNWVGIDNSIEMVEKARESCKQFDNIEIILGDIVDYELQTCDYVVDFLTSQFLNKTTQLTLFSKIYNSLKERGAFFLYTKILQEDSFFQDLSSVMYNRFKISNGLSPSHVLSKSESVYGVIKPEPQHVMLNLLHEAGFQKILPIIRFLNFEGYLAVRV</sequence>
<dbReference type="EMBL" id="JABCUR010000012">
    <property type="protein sequence ID" value="NMW65905.1"/>
    <property type="molecule type" value="Genomic_DNA"/>
</dbReference>
<organism evidence="4 5">
    <name type="scientific">Mobiluncus mulieris</name>
    <dbReference type="NCBI Taxonomy" id="2052"/>
    <lineage>
        <taxon>Bacteria</taxon>
        <taxon>Bacillati</taxon>
        <taxon>Actinomycetota</taxon>
        <taxon>Actinomycetes</taxon>
        <taxon>Actinomycetales</taxon>
        <taxon>Actinomycetaceae</taxon>
        <taxon>Mobiluncus</taxon>
    </lineage>
</organism>
<dbReference type="Gene3D" id="3.40.50.150">
    <property type="entry name" value="Vaccinia Virus protein VP39"/>
    <property type="match status" value="1"/>
</dbReference>
<dbReference type="InterPro" id="IPR025714">
    <property type="entry name" value="Methyltranfer_dom"/>
</dbReference>
<dbReference type="Proteomes" id="UP000578252">
    <property type="component" value="Unassembled WGS sequence"/>
</dbReference>
<evidence type="ECO:0000313" key="5">
    <source>
        <dbReference type="Proteomes" id="UP000255284"/>
    </source>
</evidence>
<reference evidence="4 5" key="1">
    <citation type="submission" date="2018-06" db="EMBL/GenBank/DDBJ databases">
        <authorList>
            <consortium name="Pathogen Informatics"/>
            <person name="Doyle S."/>
        </authorList>
    </citation>
    <scope>NUCLEOTIDE SEQUENCE [LARGE SCALE GENOMIC DNA]</scope>
    <source>
        <strain evidence="4 5">NCTC11819</strain>
    </source>
</reference>
<reference evidence="6 7" key="2">
    <citation type="submission" date="2020-04" db="EMBL/GenBank/DDBJ databases">
        <title>Antimicrobial susceptibility and clonality of vaginal-derived multi-drug resistant Mobiluncus isolates in China.</title>
        <authorList>
            <person name="Zhang X."/>
        </authorList>
    </citation>
    <scope>NUCLEOTIDE SEQUENCE [LARGE SCALE GENOMIC DNA]</scope>
    <source>
        <strain evidence="3 6">12</strain>
        <strain evidence="2 7">13</strain>
    </source>
</reference>
<dbReference type="PANTHER" id="PTHR43861">
    <property type="entry name" value="TRANS-ACONITATE 2-METHYLTRANSFERASE-RELATED"/>
    <property type="match status" value="1"/>
</dbReference>
<protein>
    <submittedName>
        <fullName evidence="2">Methyltransferase domain-containing protein</fullName>
    </submittedName>
    <submittedName>
        <fullName evidence="4">tRNA (Cmo5U34)-methyltransferase</fullName>
        <ecNumber evidence="4">2.1.1.-</ecNumber>
    </submittedName>
</protein>
<dbReference type="EMBL" id="JABCUS010000022">
    <property type="protein sequence ID" value="NMX04126.1"/>
    <property type="molecule type" value="Genomic_DNA"/>
</dbReference>
<dbReference type="PANTHER" id="PTHR43861:SF2">
    <property type="entry name" value="CARBOXY-S-ADENOSYL-L-METHIONINE SYNTHASE"/>
    <property type="match status" value="1"/>
</dbReference>
<dbReference type="AlphaFoldDB" id="A0A2J9KPN6"/>
<dbReference type="GO" id="GO:0032259">
    <property type="term" value="P:methylation"/>
    <property type="evidence" value="ECO:0007669"/>
    <property type="project" value="UniProtKB-KW"/>
</dbReference>
<name>A0A2J9KPN6_9ACTO</name>
<gene>
    <name evidence="4" type="primary">cmoA</name>
    <name evidence="3" type="ORF">HHJ77_09380</name>
    <name evidence="2" type="ORF">HHJ78_10395</name>
    <name evidence="4" type="ORF">NCTC11819_00362</name>
</gene>
<dbReference type="Pfam" id="PF13847">
    <property type="entry name" value="Methyltransf_31"/>
    <property type="match status" value="1"/>
</dbReference>
<evidence type="ECO:0000259" key="1">
    <source>
        <dbReference type="Pfam" id="PF13847"/>
    </source>
</evidence>
<dbReference type="Proteomes" id="UP000255284">
    <property type="component" value="Unassembled WGS sequence"/>
</dbReference>
<dbReference type="EC" id="2.1.1.-" evidence="4"/>
<evidence type="ECO:0000313" key="3">
    <source>
        <dbReference type="EMBL" id="NMX04126.1"/>
    </source>
</evidence>
<evidence type="ECO:0000313" key="6">
    <source>
        <dbReference type="Proteomes" id="UP000575397"/>
    </source>
</evidence>
<keyword evidence="4" id="KW-0489">Methyltransferase</keyword>
<dbReference type="InterPro" id="IPR029063">
    <property type="entry name" value="SAM-dependent_MTases_sf"/>
</dbReference>
<dbReference type="Proteomes" id="UP000575397">
    <property type="component" value="Unassembled WGS sequence"/>
</dbReference>
<evidence type="ECO:0000313" key="2">
    <source>
        <dbReference type="EMBL" id="NMW65905.1"/>
    </source>
</evidence>
<dbReference type="SUPFAM" id="SSF53335">
    <property type="entry name" value="S-adenosyl-L-methionine-dependent methyltransferases"/>
    <property type="match status" value="1"/>
</dbReference>
<feature type="domain" description="Methyltransferase" evidence="1">
    <location>
        <begin position="69"/>
        <end position="167"/>
    </location>
</feature>
<dbReference type="GeneID" id="61167380"/>
<dbReference type="CDD" id="cd02440">
    <property type="entry name" value="AdoMet_MTases"/>
    <property type="match status" value="1"/>
</dbReference>
<dbReference type="RefSeq" id="WP_004017488.1">
    <property type="nucleotide sequence ID" value="NZ_CAMPUA010000014.1"/>
</dbReference>
<dbReference type="GO" id="GO:0008168">
    <property type="term" value="F:methyltransferase activity"/>
    <property type="evidence" value="ECO:0007669"/>
    <property type="project" value="UniProtKB-KW"/>
</dbReference>
<evidence type="ECO:0000313" key="7">
    <source>
        <dbReference type="Proteomes" id="UP000578252"/>
    </source>
</evidence>
<keyword evidence="4" id="KW-0808">Transferase</keyword>
<evidence type="ECO:0000313" key="4">
    <source>
        <dbReference type="EMBL" id="STO15818.1"/>
    </source>
</evidence>
<accession>A0A2J9KPN6</accession>